<dbReference type="GO" id="GO:0005829">
    <property type="term" value="C:cytosol"/>
    <property type="evidence" value="ECO:0007669"/>
    <property type="project" value="TreeGrafter"/>
</dbReference>
<dbReference type="AlphaFoldDB" id="A0A645B4A8"/>
<reference evidence="2" key="1">
    <citation type="submission" date="2019-08" db="EMBL/GenBank/DDBJ databases">
        <authorList>
            <person name="Kucharzyk K."/>
            <person name="Murdoch R.W."/>
            <person name="Higgins S."/>
            <person name="Loffler F."/>
        </authorList>
    </citation>
    <scope>NUCLEOTIDE SEQUENCE</scope>
</reference>
<evidence type="ECO:0000256" key="1">
    <source>
        <dbReference type="ARBA" id="ARBA00010552"/>
    </source>
</evidence>
<dbReference type="Gene3D" id="3.30.1330.40">
    <property type="entry name" value="RutC-like"/>
    <property type="match status" value="1"/>
</dbReference>
<gene>
    <name evidence="2" type="ORF">SDC9_106724</name>
</gene>
<dbReference type="PANTHER" id="PTHR11803:SF58">
    <property type="entry name" value="PROTEIN HMF1-RELATED"/>
    <property type="match status" value="1"/>
</dbReference>
<comment type="similarity">
    <text evidence="1">Belongs to the RutC family.</text>
</comment>
<protein>
    <recommendedName>
        <fullName evidence="3">2-iminobutanoate/2-iminopropanoate deaminase</fullName>
    </recommendedName>
</protein>
<organism evidence="2">
    <name type="scientific">bioreactor metagenome</name>
    <dbReference type="NCBI Taxonomy" id="1076179"/>
    <lineage>
        <taxon>unclassified sequences</taxon>
        <taxon>metagenomes</taxon>
        <taxon>ecological metagenomes</taxon>
    </lineage>
</organism>
<dbReference type="InterPro" id="IPR035959">
    <property type="entry name" value="RutC-like_sf"/>
</dbReference>
<dbReference type="SUPFAM" id="SSF55298">
    <property type="entry name" value="YjgF-like"/>
    <property type="match status" value="1"/>
</dbReference>
<sequence>MNNKEKLVVRYNPEPVPKPVGHYSHVTRVSKDADLFVFSGQIGIDSNDQIPSDMNEQVKNTIKNIDTILKTQNLNSSNIIKVNILATEEIDWVYFNSIWDDFFQNDYPSMTVSYVSALGWTSLKIEIEVWAAG</sequence>
<comment type="caution">
    <text evidence="2">The sequence shown here is derived from an EMBL/GenBank/DDBJ whole genome shotgun (WGS) entry which is preliminary data.</text>
</comment>
<evidence type="ECO:0000313" key="2">
    <source>
        <dbReference type="EMBL" id="MPM59878.1"/>
    </source>
</evidence>
<dbReference type="InterPro" id="IPR006175">
    <property type="entry name" value="YjgF/YER057c/UK114"/>
</dbReference>
<dbReference type="PANTHER" id="PTHR11803">
    <property type="entry name" value="2-IMINOBUTANOATE/2-IMINOPROPANOATE DEAMINASE RIDA"/>
    <property type="match status" value="1"/>
</dbReference>
<accession>A0A645B4A8</accession>
<dbReference type="Pfam" id="PF01042">
    <property type="entry name" value="Ribonuc_L-PSP"/>
    <property type="match status" value="1"/>
</dbReference>
<evidence type="ECO:0008006" key="3">
    <source>
        <dbReference type="Google" id="ProtNLM"/>
    </source>
</evidence>
<dbReference type="GO" id="GO:0019239">
    <property type="term" value="F:deaminase activity"/>
    <property type="evidence" value="ECO:0007669"/>
    <property type="project" value="TreeGrafter"/>
</dbReference>
<proteinExistence type="inferred from homology"/>
<dbReference type="EMBL" id="VSSQ01017501">
    <property type="protein sequence ID" value="MPM59878.1"/>
    <property type="molecule type" value="Genomic_DNA"/>
</dbReference>
<name>A0A645B4A8_9ZZZZ</name>